<evidence type="ECO:0000256" key="2">
    <source>
        <dbReference type="SAM" id="MobiDB-lite"/>
    </source>
</evidence>
<dbReference type="InterPro" id="IPR050922">
    <property type="entry name" value="LytR/CpsA/Psr_CW_biosynth"/>
</dbReference>
<sequence length="452" mass="46645">MGGAAENVRARHSVTIVTERAGKYPFSLVVVMSASSKRASGSTGGTAVRHGRQKRSVWWVNGLKVLAAGVTVVAVSGASVVSYATWVVADSLKPSVNLVTGDGKPPVVNGVGAMKGAINIFLAGTDGRTGEFEAENAGGGARNDVNMLLSVSADHKTATVTSFPRDLMIPIPSCPSEDGTPNYYPEMNEQPLNVALDYGGLACAVLTIQELTGIEIGYAGMIDFQGVIGMTNAVGGVPVCVSQDINDPYTGLSLTKGMHTLQGMDALMFLRSRHGIGDGGDMSRISSQQAFLSSLVREMKAADTLTNPTRLFALAKSTTESLTLSTSLNSIPALLSVAATVKDIDVNKINFVQYPVKTHPYNPNKVAPDYPAAESLIAAIKSGTAFNVTGGTGPATEVEGADSTATTPTTAPTTDGAVPDPAATTPAVPGTIDLPQNVKGQSADEVTCTAGR</sequence>
<feature type="domain" description="Cell envelope-related transcriptional attenuator" evidence="3">
    <location>
        <begin position="142"/>
        <end position="300"/>
    </location>
</feature>
<evidence type="ECO:0000256" key="1">
    <source>
        <dbReference type="ARBA" id="ARBA00006068"/>
    </source>
</evidence>
<dbReference type="PANTHER" id="PTHR33392">
    <property type="entry name" value="POLYISOPRENYL-TEICHOIC ACID--PEPTIDOGLYCAN TEICHOIC ACID TRANSFERASE TAGU"/>
    <property type="match status" value="1"/>
</dbReference>
<dbReference type="Proteomes" id="UP000318331">
    <property type="component" value="Unassembled WGS sequence"/>
</dbReference>
<accession>A0A543I6C6</accession>
<dbReference type="Pfam" id="PF03816">
    <property type="entry name" value="LytR_cpsA_psr"/>
    <property type="match status" value="1"/>
</dbReference>
<comment type="caution">
    <text evidence="4">The sequence shown here is derived from an EMBL/GenBank/DDBJ whole genome shotgun (WGS) entry which is preliminary data.</text>
</comment>
<dbReference type="InterPro" id="IPR004474">
    <property type="entry name" value="LytR_CpsA_psr"/>
</dbReference>
<dbReference type="Gene3D" id="3.40.630.190">
    <property type="entry name" value="LCP protein"/>
    <property type="match status" value="1"/>
</dbReference>
<dbReference type="EMBL" id="VFPN01000001">
    <property type="protein sequence ID" value="TQM66134.1"/>
    <property type="molecule type" value="Genomic_DNA"/>
</dbReference>
<protein>
    <submittedName>
        <fullName evidence="4">LytR family transcriptional attenuator</fullName>
    </submittedName>
</protein>
<reference evidence="4 5" key="1">
    <citation type="submission" date="2019-06" db="EMBL/GenBank/DDBJ databases">
        <title>Sequencing the genomes of 1000 actinobacteria strains.</title>
        <authorList>
            <person name="Klenk H.-P."/>
        </authorList>
    </citation>
    <scope>NUCLEOTIDE SEQUENCE [LARGE SCALE GENOMIC DNA]</scope>
    <source>
        <strain evidence="4 5">DSM 18031</strain>
    </source>
</reference>
<name>A0A543I6C6_9MICO</name>
<keyword evidence="5" id="KW-1185">Reference proteome</keyword>
<dbReference type="PANTHER" id="PTHR33392:SF6">
    <property type="entry name" value="POLYISOPRENYL-TEICHOIC ACID--PEPTIDOGLYCAN TEICHOIC ACID TRANSFERASE TAGU"/>
    <property type="match status" value="1"/>
</dbReference>
<evidence type="ECO:0000313" key="4">
    <source>
        <dbReference type="EMBL" id="TQM66134.1"/>
    </source>
</evidence>
<feature type="compositionally biased region" description="Low complexity" evidence="2">
    <location>
        <begin position="404"/>
        <end position="431"/>
    </location>
</feature>
<feature type="region of interest" description="Disordered" evidence="2">
    <location>
        <begin position="390"/>
        <end position="452"/>
    </location>
</feature>
<proteinExistence type="inferred from homology"/>
<evidence type="ECO:0000313" key="5">
    <source>
        <dbReference type="Proteomes" id="UP000318331"/>
    </source>
</evidence>
<organism evidence="4 5">
    <name type="scientific">Klugiella xanthotipulae</name>
    <dbReference type="NCBI Taxonomy" id="244735"/>
    <lineage>
        <taxon>Bacteria</taxon>
        <taxon>Bacillati</taxon>
        <taxon>Actinomycetota</taxon>
        <taxon>Actinomycetes</taxon>
        <taxon>Micrococcales</taxon>
        <taxon>Microbacteriaceae</taxon>
        <taxon>Klugiella</taxon>
    </lineage>
</organism>
<dbReference type="NCBIfam" id="TIGR00350">
    <property type="entry name" value="lytR_cpsA_psr"/>
    <property type="match status" value="1"/>
</dbReference>
<dbReference type="AlphaFoldDB" id="A0A543I6C6"/>
<comment type="similarity">
    <text evidence="1">Belongs to the LytR/CpsA/Psr (LCP) family.</text>
</comment>
<gene>
    <name evidence="4" type="ORF">FB466_0963</name>
</gene>
<evidence type="ECO:0000259" key="3">
    <source>
        <dbReference type="Pfam" id="PF03816"/>
    </source>
</evidence>